<dbReference type="RefSeq" id="WP_007847346.1">
    <property type="nucleotide sequence ID" value="NZ_JH724133.1"/>
</dbReference>
<evidence type="ECO:0008006" key="3">
    <source>
        <dbReference type="Google" id="ProtNLM"/>
    </source>
</evidence>
<protein>
    <recommendedName>
        <fullName evidence="3">Structural protein P5</fullName>
    </recommendedName>
</protein>
<dbReference type="Proteomes" id="UP000005974">
    <property type="component" value="Unassembled WGS sequence"/>
</dbReference>
<sequence length="135" mass="15212">MIMATPRGLRNNNPGNLRLSGDRWKGLRPVQTDKEFFQFTDMGYGYRAMLITLRNYRKKHGLKTLSLMIGRYAPSTENDTRAYLSSVCGELQVPTTYEPDVDDKGTMCRLAAAMSRVENGVPAVMADIEAGWEMI</sequence>
<accession>I8WEB0</accession>
<keyword evidence="2" id="KW-1185">Reference proteome</keyword>
<dbReference type="OrthoDB" id="1118459at2"/>
<name>I8WEB0_9BACT</name>
<dbReference type="EMBL" id="AGXJ01000022">
    <property type="protein sequence ID" value="EIY36960.1"/>
    <property type="molecule type" value="Genomic_DNA"/>
</dbReference>
<comment type="caution">
    <text evidence="1">The sequence shown here is derived from an EMBL/GenBank/DDBJ whole genome shotgun (WGS) entry which is preliminary data.</text>
</comment>
<reference evidence="1 2" key="1">
    <citation type="submission" date="2012-02" db="EMBL/GenBank/DDBJ databases">
        <title>The Genome Sequence of Bacteroides dorei CL02T12C06.</title>
        <authorList>
            <consortium name="The Broad Institute Genome Sequencing Platform"/>
            <person name="Earl A."/>
            <person name="Ward D."/>
            <person name="Feldgarden M."/>
            <person name="Gevers D."/>
            <person name="Zitomersky N.L."/>
            <person name="Coyne M.J."/>
            <person name="Comstock L.E."/>
            <person name="Young S.K."/>
            <person name="Zeng Q."/>
            <person name="Gargeya S."/>
            <person name="Fitzgerald M."/>
            <person name="Haas B."/>
            <person name="Abouelleil A."/>
            <person name="Alvarado L."/>
            <person name="Arachchi H.M."/>
            <person name="Berlin A."/>
            <person name="Chapman S.B."/>
            <person name="Gearin G."/>
            <person name="Goldberg J."/>
            <person name="Griggs A."/>
            <person name="Gujja S."/>
            <person name="Hansen M."/>
            <person name="Heiman D."/>
            <person name="Howarth C."/>
            <person name="Larimer J."/>
            <person name="Lui A."/>
            <person name="MacDonald P.J.P."/>
            <person name="McCowen C."/>
            <person name="Montmayeur A."/>
            <person name="Murphy C."/>
            <person name="Neiman D."/>
            <person name="Pearson M."/>
            <person name="Priest M."/>
            <person name="Roberts A."/>
            <person name="Saif S."/>
            <person name="Shea T."/>
            <person name="Sisk P."/>
            <person name="Stolte C."/>
            <person name="Sykes S."/>
            <person name="Wortman J."/>
            <person name="Nusbaum C."/>
            <person name="Birren B."/>
        </authorList>
    </citation>
    <scope>NUCLEOTIDE SEQUENCE [LARGE SCALE GENOMIC DNA]</scope>
    <source>
        <strain evidence="1 2">CL02T12C06</strain>
    </source>
</reference>
<evidence type="ECO:0000313" key="2">
    <source>
        <dbReference type="Proteomes" id="UP000005974"/>
    </source>
</evidence>
<gene>
    <name evidence="1" type="ORF">HMPREF1064_01324</name>
</gene>
<dbReference type="AlphaFoldDB" id="I8WEB0"/>
<dbReference type="PATRIC" id="fig|997876.3.peg.1369"/>
<dbReference type="HOGENOM" id="CLU_123271_0_0_10"/>
<proteinExistence type="predicted"/>
<organism evidence="1 2">
    <name type="scientific">Phocaeicola dorei CL02T12C06</name>
    <dbReference type="NCBI Taxonomy" id="997876"/>
    <lineage>
        <taxon>Bacteria</taxon>
        <taxon>Pseudomonadati</taxon>
        <taxon>Bacteroidota</taxon>
        <taxon>Bacteroidia</taxon>
        <taxon>Bacteroidales</taxon>
        <taxon>Bacteroidaceae</taxon>
        <taxon>Phocaeicola</taxon>
    </lineage>
</organism>
<evidence type="ECO:0000313" key="1">
    <source>
        <dbReference type="EMBL" id="EIY36960.1"/>
    </source>
</evidence>